<name>A0A1M6DA70_9RHOB</name>
<keyword evidence="3" id="KW-1185">Reference proteome</keyword>
<evidence type="ECO:0000313" key="3">
    <source>
        <dbReference type="Proteomes" id="UP000184040"/>
    </source>
</evidence>
<gene>
    <name evidence="2" type="ORF">SAMN04488012_102310</name>
</gene>
<dbReference type="Pfam" id="PF13449">
    <property type="entry name" value="Phytase-like"/>
    <property type="match status" value="1"/>
</dbReference>
<accession>A0A1M6DA70</accession>
<organism evidence="2 3">
    <name type="scientific">Palleronia salina</name>
    <dbReference type="NCBI Taxonomy" id="313368"/>
    <lineage>
        <taxon>Bacteria</taxon>
        <taxon>Pseudomonadati</taxon>
        <taxon>Pseudomonadota</taxon>
        <taxon>Alphaproteobacteria</taxon>
        <taxon>Rhodobacterales</taxon>
        <taxon>Roseobacteraceae</taxon>
        <taxon>Palleronia</taxon>
    </lineage>
</organism>
<feature type="domain" description="Phytase-like" evidence="1">
    <location>
        <begin position="23"/>
        <end position="261"/>
    </location>
</feature>
<evidence type="ECO:0000313" key="2">
    <source>
        <dbReference type="EMBL" id="SHI69948.1"/>
    </source>
</evidence>
<reference evidence="2 3" key="1">
    <citation type="submission" date="2016-11" db="EMBL/GenBank/DDBJ databases">
        <authorList>
            <person name="Jaros S."/>
            <person name="Januszkiewicz K."/>
            <person name="Wedrychowicz H."/>
        </authorList>
    </citation>
    <scope>NUCLEOTIDE SEQUENCE [LARGE SCALE GENOMIC DNA]</scope>
    <source>
        <strain evidence="2 3">DSM 26892</strain>
    </source>
</reference>
<dbReference type="AlphaFoldDB" id="A0A1M6DA70"/>
<dbReference type="InterPro" id="IPR014567">
    <property type="entry name" value="UCP031900"/>
</dbReference>
<sequence length="276" mass="30569">MAAAPIGAAEFVGAWEWEADGTDFGGFSGLELSADGITGHVLDDSARLMGVTLDRDAAGAVTGVTITSDDRLHDPRGRTLMGDYADSEGLAVDPQGRLTVSFENWPRLWVYDTPGGPATALPFYPGFMSFRTNGGLEALAMDGDGALYTLPERLAGDLPSPLLRLRGGEWEIVGIPEIRHGFRPVGADFDDRGRLYILERKFQWIGFRSRVRRLTLDDQGIAREDVLLTSRLRQHDNLEGIAIWRDDRDRLRATMVSDDNFLPVQRTEFVDYILPD</sequence>
<dbReference type="EMBL" id="FQZA01000002">
    <property type="protein sequence ID" value="SHI69948.1"/>
    <property type="molecule type" value="Genomic_DNA"/>
</dbReference>
<proteinExistence type="predicted"/>
<dbReference type="SUPFAM" id="SSF101898">
    <property type="entry name" value="NHL repeat"/>
    <property type="match status" value="1"/>
</dbReference>
<dbReference type="InterPro" id="IPR027372">
    <property type="entry name" value="Phytase-like_dom"/>
</dbReference>
<evidence type="ECO:0000259" key="1">
    <source>
        <dbReference type="Pfam" id="PF13449"/>
    </source>
</evidence>
<dbReference type="Proteomes" id="UP000184040">
    <property type="component" value="Unassembled WGS sequence"/>
</dbReference>
<dbReference type="STRING" id="313368.SAMN04488012_102310"/>
<protein>
    <recommendedName>
        <fullName evidence="1">Phytase-like domain-containing protein</fullName>
    </recommendedName>
</protein>
<dbReference type="PIRSF" id="PIRSF031900">
    <property type="entry name" value="UCP031900"/>
    <property type="match status" value="1"/>
</dbReference>